<evidence type="ECO:0000313" key="2">
    <source>
        <dbReference type="EMBL" id="TQN42121.1"/>
    </source>
</evidence>
<dbReference type="EMBL" id="VFQE01000001">
    <property type="protein sequence ID" value="TQN42121.1"/>
    <property type="molecule type" value="Genomic_DNA"/>
</dbReference>
<comment type="caution">
    <text evidence="2">The sequence shown here is derived from an EMBL/GenBank/DDBJ whole genome shotgun (WGS) entry which is preliminary data.</text>
</comment>
<protein>
    <recommendedName>
        <fullName evidence="1">PD-(D/E)XK nuclease-like domain-containing protein</fullName>
    </recommendedName>
</protein>
<sequence length="312" mass="34155">MTTADITVVASDNAVTRRERRRQSAYRDEVLGLPAGPARDGRILGNYLPADDRRSNFLSSEAADYAASRVDVVRSEGGQLEQTRLFTNMLSSMPMCFSVFGHLRARPEAAAALLSSLTGRSIAGFDRVTVGRRTIDGIECEWAPERREHLDDGTAFDAVVAARLADGRRLLIAVETKYVDTFSRDKDDPERDREYRRFCEQFGMAPTAFDALKGPATRQLLRNVLLTESVRRGGASGPEALFDDALTLVLAREDDAAARSTVAAIDRERGGLPTAVAFVGHGPLANVASGIDGLGEWATRFRRRYVASEELS</sequence>
<organism evidence="2 3">
    <name type="scientific">Blastococcus colisei</name>
    <dbReference type="NCBI Taxonomy" id="1564162"/>
    <lineage>
        <taxon>Bacteria</taxon>
        <taxon>Bacillati</taxon>
        <taxon>Actinomycetota</taxon>
        <taxon>Actinomycetes</taxon>
        <taxon>Geodermatophilales</taxon>
        <taxon>Geodermatophilaceae</taxon>
        <taxon>Blastococcus</taxon>
    </lineage>
</organism>
<evidence type="ECO:0000259" key="1">
    <source>
        <dbReference type="Pfam" id="PF20796"/>
    </source>
</evidence>
<name>A0A543PDG6_9ACTN</name>
<dbReference type="RefSeq" id="WP_142024782.1">
    <property type="nucleotide sequence ID" value="NZ_VFQE01000001.1"/>
</dbReference>
<dbReference type="OrthoDB" id="1092934at2"/>
<reference evidence="2 3" key="1">
    <citation type="submission" date="2019-06" db="EMBL/GenBank/DDBJ databases">
        <title>Sequencing the genomes of 1000 actinobacteria strains.</title>
        <authorList>
            <person name="Klenk H.-P."/>
        </authorList>
    </citation>
    <scope>NUCLEOTIDE SEQUENCE [LARGE SCALE GENOMIC DNA]</scope>
    <source>
        <strain evidence="2 3">DSM 46837</strain>
    </source>
</reference>
<evidence type="ECO:0000313" key="3">
    <source>
        <dbReference type="Proteomes" id="UP000319865"/>
    </source>
</evidence>
<accession>A0A543PDG6</accession>
<dbReference type="AlphaFoldDB" id="A0A543PDG6"/>
<dbReference type="InterPro" id="IPR048822">
    <property type="entry name" value="PDDEXK_13"/>
</dbReference>
<feature type="domain" description="PD-(D/E)XK nuclease-like" evidence="1">
    <location>
        <begin position="11"/>
        <end position="306"/>
    </location>
</feature>
<gene>
    <name evidence="2" type="ORF">FHU33_1515</name>
</gene>
<keyword evidence="3" id="KW-1185">Reference proteome</keyword>
<proteinExistence type="predicted"/>
<dbReference type="Pfam" id="PF20796">
    <property type="entry name" value="PDDEXK_13"/>
    <property type="match status" value="1"/>
</dbReference>
<dbReference type="Proteomes" id="UP000319865">
    <property type="component" value="Unassembled WGS sequence"/>
</dbReference>